<feature type="domain" description="DhaK" evidence="14">
    <location>
        <begin position="14"/>
        <end position="354"/>
    </location>
</feature>
<dbReference type="GO" id="GO:0019588">
    <property type="term" value="P:anaerobic glycerol catabolic process"/>
    <property type="evidence" value="ECO:0007669"/>
    <property type="project" value="UniProtKB-UniPathway"/>
</dbReference>
<comment type="similarity">
    <text evidence="3">Belongs to the dihydroxyacetone kinase (DAK) family.</text>
</comment>
<dbReference type="PANTHER" id="PTHR28629">
    <property type="entry name" value="TRIOKINASE/FMN CYCLASE"/>
    <property type="match status" value="1"/>
</dbReference>
<keyword evidence="8" id="KW-0067">ATP-binding</keyword>
<keyword evidence="16" id="KW-1185">Reference proteome</keyword>
<keyword evidence="4" id="KW-0808">Transferase</keyword>
<dbReference type="NCBIfam" id="TIGR02361">
    <property type="entry name" value="dak_ATP"/>
    <property type="match status" value="1"/>
</dbReference>
<reference evidence="15 16" key="3">
    <citation type="journal article" date="2015" name="Genome Announc.">
        <title>Draft Genome Sequence of the Archiascomycetous Yeast Saitoella complicata.</title>
        <authorList>
            <person name="Yamauchi K."/>
            <person name="Kondo S."/>
            <person name="Hamamoto M."/>
            <person name="Takahashi Y."/>
            <person name="Ogura Y."/>
            <person name="Hayashi T."/>
            <person name="Nishida H."/>
        </authorList>
    </citation>
    <scope>NUCLEOTIDE SEQUENCE [LARGE SCALE GENOMIC DNA]</scope>
    <source>
        <strain evidence="15 16">NRRL Y-17804</strain>
    </source>
</reference>
<dbReference type="GO" id="GO:0050354">
    <property type="term" value="F:triokinase activity"/>
    <property type="evidence" value="ECO:0007669"/>
    <property type="project" value="UniProtKB-EC"/>
</dbReference>
<sequence>MPSGKHLFPSPDPATGGLVLPALHALAAQTPSLTVIPHEKVIYDTAHNPAHVALLSGGGAGHEPAHAGYVGEGMLTVAVSGEVFASPRTNQVLAGIKAVAPISSGVLVIVKNYTGDTLNFGLAAQKYLGGAANPVPIRSITIADDAAVPRSRIARVGRRGLAGTVLVHKIAGGLASQGAGLDAVHKIAQRVNNSLVTAGVSLDRCHVPGRPHSDTDSLPKEEAELGMGIHNEPGVKRLSPIPAAEDLASDILKMLLDPNDPERAYVPFAASDATVLMVNNLGGTSVLELSAFASTVIAALDSQWGIKPVRVLVGTYMTSLDAPGVSVTLLNCGTGPGAQQLLDLIDLPVRVPGWHSIPSQAPAQTIAAAETLAPESSVTPSDIGLDPRKLISALRAGAQALLKAEPEITHFDTIAGDGDCGHTLCLGANSLLALSSSAESSGSGPTMRQIADAVEGAMGGTSGVIYSIYLNAFATALSTPPSGDVSPEVWLRSAANAALDSLLTYTTARPGDRTLIDALLPFCHALRSGATLDEALSKAREGVESTRGMKAGVGRAVYVEEGKAEGEGVPDPGAWGVVVLLEGLAQGWRDV</sequence>
<feature type="active site" description="Tele-hemiaminal-histidine intermediate" evidence="11">
    <location>
        <position position="230"/>
    </location>
</feature>
<evidence type="ECO:0000256" key="1">
    <source>
        <dbReference type="ARBA" id="ARBA00003264"/>
    </source>
</evidence>
<dbReference type="PROSITE" id="PS51480">
    <property type="entry name" value="DHAL"/>
    <property type="match status" value="1"/>
</dbReference>
<name>A0A0E9NMZ5_SAICN</name>
<feature type="binding site" evidence="12">
    <location>
        <begin position="59"/>
        <end position="62"/>
    </location>
    <ligand>
        <name>substrate</name>
    </ligand>
</feature>
<protein>
    <recommendedName>
        <fullName evidence="17">Dihydroxyacetone kinase</fullName>
    </recommendedName>
</protein>
<organism evidence="15 16">
    <name type="scientific">Saitoella complicata (strain BCRC 22490 / CBS 7301 / JCM 7358 / NBRC 10748 / NRRL Y-17804)</name>
    <dbReference type="NCBI Taxonomy" id="698492"/>
    <lineage>
        <taxon>Eukaryota</taxon>
        <taxon>Fungi</taxon>
        <taxon>Dikarya</taxon>
        <taxon>Ascomycota</taxon>
        <taxon>Taphrinomycotina</taxon>
        <taxon>Taphrinomycotina incertae sedis</taxon>
        <taxon>Saitoella</taxon>
    </lineage>
</organism>
<dbReference type="InterPro" id="IPR004006">
    <property type="entry name" value="DhaK_dom"/>
</dbReference>
<evidence type="ECO:0000256" key="8">
    <source>
        <dbReference type="ARBA" id="ARBA00022840"/>
    </source>
</evidence>
<dbReference type="STRING" id="698492.A0A0E9NMZ5"/>
<dbReference type="PROSITE" id="PS51481">
    <property type="entry name" value="DHAK"/>
    <property type="match status" value="1"/>
</dbReference>
<keyword evidence="7" id="KW-0319">Glycerol metabolism</keyword>
<evidence type="ECO:0000256" key="6">
    <source>
        <dbReference type="ARBA" id="ARBA00022777"/>
    </source>
</evidence>
<evidence type="ECO:0000259" key="14">
    <source>
        <dbReference type="PROSITE" id="PS51481"/>
    </source>
</evidence>
<feature type="binding site" evidence="12">
    <location>
        <position position="111"/>
    </location>
    <ligand>
        <name>substrate</name>
    </ligand>
</feature>
<dbReference type="SMART" id="SM01120">
    <property type="entry name" value="Dak2"/>
    <property type="match status" value="1"/>
</dbReference>
<dbReference type="GO" id="GO:0005829">
    <property type="term" value="C:cytosol"/>
    <property type="evidence" value="ECO:0007669"/>
    <property type="project" value="TreeGrafter"/>
</dbReference>
<comment type="caution">
    <text evidence="15">The sequence shown here is derived from an EMBL/GenBank/DDBJ whole genome shotgun (WGS) entry which is preliminary data.</text>
</comment>
<dbReference type="Pfam" id="PF02733">
    <property type="entry name" value="Dak1"/>
    <property type="match status" value="1"/>
</dbReference>
<evidence type="ECO:0000313" key="16">
    <source>
        <dbReference type="Proteomes" id="UP000033140"/>
    </source>
</evidence>
<evidence type="ECO:0000256" key="3">
    <source>
        <dbReference type="ARBA" id="ARBA00008757"/>
    </source>
</evidence>
<keyword evidence="5" id="KW-0547">Nucleotide-binding</keyword>
<dbReference type="Proteomes" id="UP000033140">
    <property type="component" value="Unassembled WGS sequence"/>
</dbReference>
<reference evidence="15 16" key="2">
    <citation type="journal article" date="2014" name="J. Gen. Appl. Microbiol.">
        <title>The early diverging ascomycetous budding yeast Saitoella complicata has three histone deacetylases belonging to the Clr6, Hos2, and Rpd3 lineages.</title>
        <authorList>
            <person name="Nishida H."/>
            <person name="Matsumoto T."/>
            <person name="Kondo S."/>
            <person name="Hamamoto M."/>
            <person name="Yoshikawa H."/>
        </authorList>
    </citation>
    <scope>NUCLEOTIDE SEQUENCE [LARGE SCALE GENOMIC DNA]</scope>
    <source>
        <strain evidence="15 16">NRRL Y-17804</strain>
    </source>
</reference>
<feature type="domain" description="DhaL" evidence="13">
    <location>
        <begin position="388"/>
        <end position="586"/>
    </location>
</feature>
<dbReference type="OrthoDB" id="1724672at2759"/>
<accession>A0A0E9NMZ5</accession>
<dbReference type="InterPro" id="IPR036117">
    <property type="entry name" value="DhaL_dom_sf"/>
</dbReference>
<dbReference type="FunFam" id="3.40.50.10440:FF:000001">
    <property type="entry name" value="Dihydroxyacetone kinase, DhaK subunit"/>
    <property type="match status" value="1"/>
</dbReference>
<dbReference type="RefSeq" id="XP_019026500.1">
    <property type="nucleotide sequence ID" value="XM_019167296.1"/>
</dbReference>
<evidence type="ECO:0000313" key="15">
    <source>
        <dbReference type="EMBL" id="GAO51173.1"/>
    </source>
</evidence>
<dbReference type="InterPro" id="IPR004007">
    <property type="entry name" value="DhaL_dom"/>
</dbReference>
<dbReference type="EMBL" id="BACD03000042">
    <property type="protein sequence ID" value="GAO51173.1"/>
    <property type="molecule type" value="Genomic_DNA"/>
</dbReference>
<dbReference type="SUPFAM" id="SSF101473">
    <property type="entry name" value="DhaL-like"/>
    <property type="match status" value="1"/>
</dbReference>
<comment type="catalytic activity">
    <reaction evidence="9">
        <text>D-glyceraldehyde + ATP = D-glyceraldehyde 3-phosphate + ADP + H(+)</text>
        <dbReference type="Rhea" id="RHEA:13941"/>
        <dbReference type="ChEBI" id="CHEBI:15378"/>
        <dbReference type="ChEBI" id="CHEBI:17378"/>
        <dbReference type="ChEBI" id="CHEBI:30616"/>
        <dbReference type="ChEBI" id="CHEBI:59776"/>
        <dbReference type="ChEBI" id="CHEBI:456216"/>
        <dbReference type="EC" id="2.7.1.28"/>
    </reaction>
</comment>
<dbReference type="InterPro" id="IPR050861">
    <property type="entry name" value="Dihydroxyacetone_Kinase"/>
</dbReference>
<dbReference type="UniPathway" id="UPA00617">
    <property type="reaction ID" value="UER00669"/>
</dbReference>
<evidence type="ECO:0000256" key="12">
    <source>
        <dbReference type="PIRSR" id="PIRSR612734-2"/>
    </source>
</evidence>
<evidence type="ECO:0008006" key="17">
    <source>
        <dbReference type="Google" id="ProtNLM"/>
    </source>
</evidence>
<dbReference type="InterPro" id="IPR012734">
    <property type="entry name" value="DhaK_ATP"/>
</dbReference>
<dbReference type="FunFam" id="1.25.40.340:FF:000001">
    <property type="entry name" value="Dihydroxyacetone kinase 1"/>
    <property type="match status" value="1"/>
</dbReference>
<dbReference type="OMA" id="FINDGTT"/>
<dbReference type="FunFam" id="3.30.1180.20:FF:000001">
    <property type="entry name" value="Dihydroxyacetone kinase 1"/>
    <property type="match status" value="1"/>
</dbReference>
<dbReference type="Gene3D" id="3.30.1180.20">
    <property type="entry name" value="Dihydroxyacetone kinase, domain 2"/>
    <property type="match status" value="1"/>
</dbReference>
<proteinExistence type="inferred from homology"/>
<dbReference type="SUPFAM" id="SSF82549">
    <property type="entry name" value="DAK1/DegV-like"/>
    <property type="match status" value="1"/>
</dbReference>
<evidence type="ECO:0000256" key="9">
    <source>
        <dbReference type="ARBA" id="ARBA00047974"/>
    </source>
</evidence>
<dbReference type="GO" id="GO:0004371">
    <property type="term" value="F:glycerone kinase activity"/>
    <property type="evidence" value="ECO:0007669"/>
    <property type="project" value="UniProtKB-EC"/>
</dbReference>
<evidence type="ECO:0000256" key="2">
    <source>
        <dbReference type="ARBA" id="ARBA00004778"/>
    </source>
</evidence>
<evidence type="ECO:0000256" key="5">
    <source>
        <dbReference type="ARBA" id="ARBA00022741"/>
    </source>
</evidence>
<dbReference type="Gene3D" id="1.25.40.340">
    <property type="match status" value="1"/>
</dbReference>
<comment type="function">
    <text evidence="1">Catalyzes both the phosphorylation of dihydroxyacetone and of glyceraldehyde.</text>
</comment>
<evidence type="ECO:0000259" key="13">
    <source>
        <dbReference type="PROSITE" id="PS51480"/>
    </source>
</evidence>
<gene>
    <name evidence="15" type="ORF">G7K_5284-t1</name>
</gene>
<reference evidence="15 16" key="1">
    <citation type="journal article" date="2011" name="J. Gen. Appl. Microbiol.">
        <title>Draft genome sequencing of the enigmatic yeast Saitoella complicata.</title>
        <authorList>
            <person name="Nishida H."/>
            <person name="Hamamoto M."/>
            <person name="Sugiyama J."/>
        </authorList>
    </citation>
    <scope>NUCLEOTIDE SEQUENCE [LARGE SCALE GENOMIC DNA]</scope>
    <source>
        <strain evidence="15 16">NRRL Y-17804</strain>
    </source>
</reference>
<comment type="pathway">
    <text evidence="2">Polyol metabolism; glycerol fermentation; glycerone phosphate from glycerol (oxidative route): step 2/2.</text>
</comment>
<dbReference type="Pfam" id="PF02734">
    <property type="entry name" value="Dak2"/>
    <property type="match status" value="1"/>
</dbReference>
<dbReference type="Gene3D" id="3.40.50.10440">
    <property type="entry name" value="Dihydroxyacetone kinase, domain 1"/>
    <property type="match status" value="1"/>
</dbReference>
<evidence type="ECO:0000256" key="11">
    <source>
        <dbReference type="PIRSR" id="PIRSR612734-1"/>
    </source>
</evidence>
<feature type="binding site" evidence="12">
    <location>
        <position position="116"/>
    </location>
    <ligand>
        <name>substrate</name>
    </ligand>
</feature>
<comment type="catalytic activity">
    <reaction evidence="10">
        <text>dihydroxyacetone + ATP = dihydroxyacetone phosphate + ADP + H(+)</text>
        <dbReference type="Rhea" id="RHEA:15773"/>
        <dbReference type="ChEBI" id="CHEBI:15378"/>
        <dbReference type="ChEBI" id="CHEBI:16016"/>
        <dbReference type="ChEBI" id="CHEBI:30616"/>
        <dbReference type="ChEBI" id="CHEBI:57642"/>
        <dbReference type="ChEBI" id="CHEBI:456216"/>
        <dbReference type="EC" id="2.7.1.29"/>
    </reaction>
</comment>
<evidence type="ECO:0000256" key="7">
    <source>
        <dbReference type="ARBA" id="ARBA00022798"/>
    </source>
</evidence>
<evidence type="ECO:0000256" key="4">
    <source>
        <dbReference type="ARBA" id="ARBA00022679"/>
    </source>
</evidence>
<keyword evidence="6" id="KW-0418">Kinase</keyword>
<dbReference type="PANTHER" id="PTHR28629:SF14">
    <property type="entry name" value="DIHYDROXYACETONE KINASE 1"/>
    <property type="match status" value="1"/>
</dbReference>
<evidence type="ECO:0000256" key="10">
    <source>
        <dbReference type="ARBA" id="ARBA00048898"/>
    </source>
</evidence>
<dbReference type="GO" id="GO:0005524">
    <property type="term" value="F:ATP binding"/>
    <property type="evidence" value="ECO:0007669"/>
    <property type="project" value="UniProtKB-KW"/>
</dbReference>
<dbReference type="AlphaFoldDB" id="A0A0E9NMZ5"/>